<feature type="domain" description="Glucose/Sorbosone dehydrogenase" evidence="2">
    <location>
        <begin position="349"/>
        <end position="437"/>
    </location>
</feature>
<dbReference type="RefSeq" id="WP_201095144.1">
    <property type="nucleotide sequence ID" value="NZ_CP067393.1"/>
</dbReference>
<organism evidence="3 4">
    <name type="scientific">Entomomonas asaccharolytica</name>
    <dbReference type="NCBI Taxonomy" id="2785331"/>
    <lineage>
        <taxon>Bacteria</taxon>
        <taxon>Pseudomonadati</taxon>
        <taxon>Pseudomonadota</taxon>
        <taxon>Gammaproteobacteria</taxon>
        <taxon>Pseudomonadales</taxon>
        <taxon>Pseudomonadaceae</taxon>
        <taxon>Entomomonas</taxon>
    </lineage>
</organism>
<feature type="chain" id="PRO_5037378392" evidence="1">
    <location>
        <begin position="24"/>
        <end position="465"/>
    </location>
</feature>
<dbReference type="EMBL" id="CP067393">
    <property type="protein sequence ID" value="QQP86756.1"/>
    <property type="molecule type" value="Genomic_DNA"/>
</dbReference>
<keyword evidence="1" id="KW-0732">Signal</keyword>
<feature type="domain" description="Glucose/Sorbosone dehydrogenase" evidence="2">
    <location>
        <begin position="44"/>
        <end position="300"/>
    </location>
</feature>
<dbReference type="InterPro" id="IPR019893">
    <property type="entry name" value="SndH-like"/>
</dbReference>
<dbReference type="Gene3D" id="2.120.10.30">
    <property type="entry name" value="TolB, C-terminal domain"/>
    <property type="match status" value="1"/>
</dbReference>
<dbReference type="NCBIfam" id="TIGR03606">
    <property type="entry name" value="non_repeat_PQQ"/>
    <property type="match status" value="1"/>
</dbReference>
<accession>A0A974NHC9</accession>
<name>A0A974NHC9_9GAMM</name>
<dbReference type="PANTHER" id="PTHR19328">
    <property type="entry name" value="HEDGEHOG-INTERACTING PROTEIN"/>
    <property type="match status" value="1"/>
</dbReference>
<keyword evidence="4" id="KW-1185">Reference proteome</keyword>
<dbReference type="InterPro" id="IPR011041">
    <property type="entry name" value="Quinoprot_gluc/sorb_DH_b-prop"/>
</dbReference>
<feature type="signal peptide" evidence="1">
    <location>
        <begin position="1"/>
        <end position="23"/>
    </location>
</feature>
<gene>
    <name evidence="3" type="ORF">JHT90_05830</name>
</gene>
<dbReference type="AlphaFoldDB" id="A0A974NHC9"/>
<evidence type="ECO:0000256" key="1">
    <source>
        <dbReference type="SAM" id="SignalP"/>
    </source>
</evidence>
<dbReference type="SUPFAM" id="SSF50952">
    <property type="entry name" value="Soluble quinoprotein glucose dehydrogenase"/>
    <property type="match status" value="1"/>
</dbReference>
<dbReference type="InterPro" id="IPR011042">
    <property type="entry name" value="6-blade_b-propeller_TolB-like"/>
</dbReference>
<reference evidence="3 4" key="1">
    <citation type="submission" date="2021-01" db="EMBL/GenBank/DDBJ databases">
        <title>Entomomonas sp. F2A isolated from a house cricket (Acheta domesticus).</title>
        <authorList>
            <person name="Spergser J."/>
            <person name="Busse H.-J."/>
        </authorList>
    </citation>
    <scope>NUCLEOTIDE SEQUENCE [LARGE SCALE GENOMIC DNA]</scope>
    <source>
        <strain evidence="3 4">F2A</strain>
    </source>
</reference>
<dbReference type="InterPro" id="IPR012938">
    <property type="entry name" value="Glc/Sorbosone_DH"/>
</dbReference>
<dbReference type="Pfam" id="PF07995">
    <property type="entry name" value="GSDH"/>
    <property type="match status" value="2"/>
</dbReference>
<dbReference type="KEGG" id="eaz:JHT90_05830"/>
<proteinExistence type="predicted"/>
<evidence type="ECO:0000313" key="3">
    <source>
        <dbReference type="EMBL" id="QQP86756.1"/>
    </source>
</evidence>
<dbReference type="Proteomes" id="UP000595278">
    <property type="component" value="Chromosome"/>
</dbReference>
<protein>
    <submittedName>
        <fullName evidence="3">PQQ-dependent sugar dehydrogenase</fullName>
    </submittedName>
</protein>
<dbReference type="PANTHER" id="PTHR19328:SF13">
    <property type="entry name" value="HIPL1 PROTEIN"/>
    <property type="match status" value="1"/>
</dbReference>
<evidence type="ECO:0000259" key="2">
    <source>
        <dbReference type="Pfam" id="PF07995"/>
    </source>
</evidence>
<sequence length="465" mass="51662">MKKNTVIGISAAIVLTCSPFAWSAEKATIATAEPFKGTVLTTNLDEPWEMLWGHDNMLWVTERHGKRITRVDPQTGAKKVAATIDEVFVGPQHEGILGMAFSPDMTANKGQVYVAYTYKNDKGDELEKVVRLDWNANKEQLINPHTIIEGIPAGNDHQGGRLLFGPDGKLYLSKGELGHNQWGNYCKPIAAQNIPSVAEIKNKDYKNYLGKVFRINPDGSIPDDNPKINGVKSHIFTYGHRNPQGLVFVDQYLYSSEQGPSSDDEINLLKAGGNYGWPHVAGFQDDNAYVYANWSKADDCENIKYDPNVIPDGVPTQKESAWHADNFVPPVKTFYTVRDGYNFTDGNCSSEPYLCWPTIAPASITYYPTKGAITSWQNSLLVTSLKNGTLYKLPLSQDKAQPQGDIKVYFHTINRYRVARVSPDGKTIYIATDSTGSVLDENGRPTEKLANPGSILKFEYDPNKI</sequence>
<evidence type="ECO:0000313" key="4">
    <source>
        <dbReference type="Proteomes" id="UP000595278"/>
    </source>
</evidence>